<evidence type="ECO:0000256" key="7">
    <source>
        <dbReference type="SAM" id="Phobius"/>
    </source>
</evidence>
<organism evidence="8 9">
    <name type="scientific">Hyalella azteca</name>
    <name type="common">Amphipod</name>
    <dbReference type="NCBI Taxonomy" id="294128"/>
    <lineage>
        <taxon>Eukaryota</taxon>
        <taxon>Metazoa</taxon>
        <taxon>Ecdysozoa</taxon>
        <taxon>Arthropoda</taxon>
        <taxon>Crustacea</taxon>
        <taxon>Multicrustacea</taxon>
        <taxon>Malacostraca</taxon>
        <taxon>Eumalacostraca</taxon>
        <taxon>Peracarida</taxon>
        <taxon>Amphipoda</taxon>
        <taxon>Senticaudata</taxon>
        <taxon>Talitrida</taxon>
        <taxon>Talitroidea</taxon>
        <taxon>Hyalellidae</taxon>
        <taxon>Hyalella</taxon>
    </lineage>
</organism>
<evidence type="ECO:0000313" key="8">
    <source>
        <dbReference type="Proteomes" id="UP000694843"/>
    </source>
</evidence>
<dbReference type="Proteomes" id="UP000694843">
    <property type="component" value="Unplaced"/>
</dbReference>
<dbReference type="KEGG" id="hazt:108665500"/>
<dbReference type="GeneID" id="108665500"/>
<keyword evidence="3 7" id="KW-0812">Transmembrane</keyword>
<keyword evidence="8" id="KW-1185">Reference proteome</keyword>
<dbReference type="GO" id="GO:0016020">
    <property type="term" value="C:membrane"/>
    <property type="evidence" value="ECO:0007669"/>
    <property type="project" value="UniProtKB-SubCell"/>
</dbReference>
<evidence type="ECO:0000256" key="3">
    <source>
        <dbReference type="ARBA" id="ARBA00022692"/>
    </source>
</evidence>
<feature type="transmembrane region" description="Helical" evidence="7">
    <location>
        <begin position="9"/>
        <end position="28"/>
    </location>
</feature>
<dbReference type="PANTHER" id="PTHR34341">
    <property type="entry name" value="TRANSMEMBRANE PROTEIN 107"/>
    <property type="match status" value="1"/>
</dbReference>
<feature type="transmembrane region" description="Helical" evidence="7">
    <location>
        <begin position="48"/>
        <end position="67"/>
    </location>
</feature>
<dbReference type="GO" id="GO:1904491">
    <property type="term" value="P:protein localization to ciliary transition zone"/>
    <property type="evidence" value="ECO:0007669"/>
    <property type="project" value="TreeGrafter"/>
</dbReference>
<keyword evidence="4" id="KW-0970">Cilium biogenesis/degradation</keyword>
<feature type="transmembrane region" description="Helical" evidence="7">
    <location>
        <begin position="108"/>
        <end position="127"/>
    </location>
</feature>
<evidence type="ECO:0000313" key="9">
    <source>
        <dbReference type="RefSeq" id="XP_047741128.1"/>
    </source>
</evidence>
<dbReference type="GO" id="GO:0036038">
    <property type="term" value="C:MKS complex"/>
    <property type="evidence" value="ECO:0007669"/>
    <property type="project" value="TreeGrafter"/>
</dbReference>
<evidence type="ECO:0000256" key="5">
    <source>
        <dbReference type="ARBA" id="ARBA00022989"/>
    </source>
</evidence>
<evidence type="ECO:0000256" key="1">
    <source>
        <dbReference type="ARBA" id="ARBA00004141"/>
    </source>
</evidence>
<dbReference type="RefSeq" id="XP_047741128.1">
    <property type="nucleotide sequence ID" value="XM_047885172.1"/>
</dbReference>
<dbReference type="InterPro" id="IPR029248">
    <property type="entry name" value="TMEM107"/>
</dbReference>
<dbReference type="GO" id="GO:1905515">
    <property type="term" value="P:non-motile cilium assembly"/>
    <property type="evidence" value="ECO:0007669"/>
    <property type="project" value="TreeGrafter"/>
</dbReference>
<feature type="transmembrane region" description="Helical" evidence="7">
    <location>
        <begin position="139"/>
        <end position="163"/>
    </location>
</feature>
<name>A0A979FX06_HYAAZ</name>
<feature type="transmembrane region" description="Helical" evidence="7">
    <location>
        <begin position="79"/>
        <end position="102"/>
    </location>
</feature>
<reference evidence="9" key="1">
    <citation type="submission" date="2025-08" db="UniProtKB">
        <authorList>
            <consortium name="RefSeq"/>
        </authorList>
    </citation>
    <scope>IDENTIFICATION</scope>
    <source>
        <tissue evidence="9">Whole organism</tissue>
    </source>
</reference>
<keyword evidence="6 7" id="KW-0472">Membrane</keyword>
<dbReference type="AlphaFoldDB" id="A0A979FX06"/>
<evidence type="ECO:0000256" key="4">
    <source>
        <dbReference type="ARBA" id="ARBA00022794"/>
    </source>
</evidence>
<dbReference type="Pfam" id="PF14995">
    <property type="entry name" value="TMEM107"/>
    <property type="match status" value="1"/>
</dbReference>
<dbReference type="PANTHER" id="PTHR34341:SF1">
    <property type="entry name" value="TRANSMEMBRANE PROTEIN 107"/>
    <property type="match status" value="1"/>
</dbReference>
<proteinExistence type="predicted"/>
<protein>
    <recommendedName>
        <fullName evidence="2">Transmembrane protein 107</fullName>
    </recommendedName>
</protein>
<evidence type="ECO:0000256" key="6">
    <source>
        <dbReference type="ARBA" id="ARBA00023136"/>
    </source>
</evidence>
<accession>A0A979FX06</accession>
<comment type="subcellular location">
    <subcellularLocation>
        <location evidence="1">Membrane</location>
        <topology evidence="1">Multi-pass membrane protein</topology>
    </subcellularLocation>
</comment>
<gene>
    <name evidence="9" type="primary">LOC108665500</name>
</gene>
<sequence length="172" mass="18825">MAASLRNLAGVRFLCLVSHLILLITLLVDMEETIHASLPLRHTLDEKLSIQTHLTAVFSAGVAMAAVELTGLLLGISILAPMTALCSVLCHSVAVLCLLQSLLDAWPLSLHVCLLLCCSFLLSQAPLKMVTTTEFQITWLTSPFLFWIMCEFFILLTTLYFNYSGPPTPSSS</sequence>
<evidence type="ECO:0000256" key="2">
    <source>
        <dbReference type="ARBA" id="ARBA00015652"/>
    </source>
</evidence>
<keyword evidence="5 7" id="KW-1133">Transmembrane helix</keyword>